<dbReference type="PATRIC" id="fig|1620.3.peg.1209"/>
<protein>
    <recommendedName>
        <fullName evidence="3">DUF5348 domain-containing protein</fullName>
    </recommendedName>
</protein>
<dbReference type="AlphaFoldDB" id="A0A0R2JFK2"/>
<reference evidence="1 2" key="1">
    <citation type="journal article" date="2015" name="Genome Announc.">
        <title>Expanding the biotechnology potential of lactobacilli through comparative genomics of 213 strains and associated genera.</title>
        <authorList>
            <person name="Sun Z."/>
            <person name="Harris H.M."/>
            <person name="McCann A."/>
            <person name="Guo C."/>
            <person name="Argimon S."/>
            <person name="Zhang W."/>
            <person name="Yang X."/>
            <person name="Jeffery I.B."/>
            <person name="Cooney J.C."/>
            <person name="Kagawa T.F."/>
            <person name="Liu W."/>
            <person name="Song Y."/>
            <person name="Salvetti E."/>
            <person name="Wrobel A."/>
            <person name="Rasinkangas P."/>
            <person name="Parkhill J."/>
            <person name="Rea M.C."/>
            <person name="O'Sullivan O."/>
            <person name="Ritari J."/>
            <person name="Douillard F.P."/>
            <person name="Paul Ross R."/>
            <person name="Yang R."/>
            <person name="Briner A.E."/>
            <person name="Felis G.E."/>
            <person name="de Vos W.M."/>
            <person name="Barrangou R."/>
            <person name="Klaenhammer T.R."/>
            <person name="Caufield P.W."/>
            <person name="Cui Y."/>
            <person name="Zhang H."/>
            <person name="O'Toole P.W."/>
        </authorList>
    </citation>
    <scope>NUCLEOTIDE SEQUENCE [LARGE SCALE GENOMIC DNA]</scope>
    <source>
        <strain evidence="1 2">DSM 20014</strain>
    </source>
</reference>
<dbReference type="Proteomes" id="UP000051673">
    <property type="component" value="Unassembled WGS sequence"/>
</dbReference>
<evidence type="ECO:0000313" key="2">
    <source>
        <dbReference type="Proteomes" id="UP000051673"/>
    </source>
</evidence>
<gene>
    <name evidence="1" type="ORF">IV67_GL001195</name>
</gene>
<proteinExistence type="predicted"/>
<evidence type="ECO:0000313" key="1">
    <source>
        <dbReference type="EMBL" id="KRN76144.1"/>
    </source>
</evidence>
<evidence type="ECO:0008006" key="3">
    <source>
        <dbReference type="Google" id="ProtNLM"/>
    </source>
</evidence>
<comment type="caution">
    <text evidence="1">The sequence shown here is derived from an EMBL/GenBank/DDBJ whole genome shotgun (WGS) entry which is preliminary data.</text>
</comment>
<dbReference type="STRING" id="1620.IV67_GL001195"/>
<name>A0A0R2JFK2_9LACO</name>
<sequence>MFKVGDLVQTDDISYPGVPGVLVYYNQTDDTWLVRYGVNQGFYATGRISPWDK</sequence>
<keyword evidence="2" id="KW-1185">Reference proteome</keyword>
<dbReference type="EMBL" id="JQCD01000031">
    <property type="protein sequence ID" value="KRN76144.1"/>
    <property type="molecule type" value="Genomic_DNA"/>
</dbReference>
<organism evidence="1 2">
    <name type="scientific">Weissella minor</name>
    <dbReference type="NCBI Taxonomy" id="1620"/>
    <lineage>
        <taxon>Bacteria</taxon>
        <taxon>Bacillati</taxon>
        <taxon>Bacillota</taxon>
        <taxon>Bacilli</taxon>
        <taxon>Lactobacillales</taxon>
        <taxon>Lactobacillaceae</taxon>
        <taxon>Weissella</taxon>
    </lineage>
</organism>
<accession>A0A0R2JFK2</accession>